<feature type="transmembrane region" description="Helical" evidence="2">
    <location>
        <begin position="22"/>
        <end position="55"/>
    </location>
</feature>
<reference evidence="3 4" key="1">
    <citation type="submission" date="2017-08" db="EMBL/GenBank/DDBJ databases">
        <title>Harnessing the power of phylogenomics to disentangle the directionality and signatures of interkingdom host jumping in the parasitic fungal genus Tolypocladium.</title>
        <authorList>
            <person name="Quandt C.A."/>
            <person name="Patterson W."/>
            <person name="Spatafora J.W."/>
        </authorList>
    </citation>
    <scope>NUCLEOTIDE SEQUENCE [LARGE SCALE GENOMIC DNA]</scope>
    <source>
        <strain evidence="3 4">CBS 113982</strain>
    </source>
</reference>
<evidence type="ECO:0000256" key="2">
    <source>
        <dbReference type="SAM" id="Phobius"/>
    </source>
</evidence>
<accession>A0A2K3Q9Q9</accession>
<keyword evidence="2" id="KW-0472">Membrane</keyword>
<dbReference type="EMBL" id="NRSZ01000925">
    <property type="protein sequence ID" value="PNY24279.1"/>
    <property type="molecule type" value="Genomic_DNA"/>
</dbReference>
<feature type="compositionally biased region" description="Low complexity" evidence="1">
    <location>
        <begin position="79"/>
        <end position="90"/>
    </location>
</feature>
<gene>
    <name evidence="3" type="ORF">TCAP_05784</name>
</gene>
<dbReference type="AlphaFoldDB" id="A0A2K3Q9Q9"/>
<dbReference type="OrthoDB" id="4897741at2759"/>
<proteinExistence type="predicted"/>
<keyword evidence="2" id="KW-0812">Transmembrane</keyword>
<feature type="region of interest" description="Disordered" evidence="1">
    <location>
        <begin position="71"/>
        <end position="103"/>
    </location>
</feature>
<protein>
    <recommendedName>
        <fullName evidence="5">Transmembrane protein</fullName>
    </recommendedName>
</protein>
<keyword evidence="2" id="KW-1133">Transmembrane helix</keyword>
<evidence type="ECO:0000313" key="3">
    <source>
        <dbReference type="EMBL" id="PNY24279.1"/>
    </source>
</evidence>
<evidence type="ECO:0008006" key="5">
    <source>
        <dbReference type="Google" id="ProtNLM"/>
    </source>
</evidence>
<organism evidence="3 4">
    <name type="scientific">Tolypocladium capitatum</name>
    <dbReference type="NCBI Taxonomy" id="45235"/>
    <lineage>
        <taxon>Eukaryota</taxon>
        <taxon>Fungi</taxon>
        <taxon>Dikarya</taxon>
        <taxon>Ascomycota</taxon>
        <taxon>Pezizomycotina</taxon>
        <taxon>Sordariomycetes</taxon>
        <taxon>Hypocreomycetidae</taxon>
        <taxon>Hypocreales</taxon>
        <taxon>Ophiocordycipitaceae</taxon>
        <taxon>Tolypocladium</taxon>
    </lineage>
</organism>
<keyword evidence="4" id="KW-1185">Reference proteome</keyword>
<evidence type="ECO:0000256" key="1">
    <source>
        <dbReference type="SAM" id="MobiDB-lite"/>
    </source>
</evidence>
<name>A0A2K3Q9Q9_9HYPO</name>
<sequence>MAESPQQASRALVDLLMPHSSFLVRAISFFCLALGTIFILPLFVMLVYDLFLWIWRLSLSLFSTQGIDSVPAPAPSDPPSSSVATTATDAQGQQSKQTRKRRR</sequence>
<dbReference type="Proteomes" id="UP000236621">
    <property type="component" value="Unassembled WGS sequence"/>
</dbReference>
<comment type="caution">
    <text evidence="3">The sequence shown here is derived from an EMBL/GenBank/DDBJ whole genome shotgun (WGS) entry which is preliminary data.</text>
</comment>
<evidence type="ECO:0000313" key="4">
    <source>
        <dbReference type="Proteomes" id="UP000236621"/>
    </source>
</evidence>